<dbReference type="Proteomes" id="UP000234296">
    <property type="component" value="Unassembled WGS sequence"/>
</dbReference>
<keyword evidence="2" id="KW-1185">Reference proteome</keyword>
<organism evidence="1 2">
    <name type="scientific">Pantoea endophytica</name>
    <dbReference type="NCBI Taxonomy" id="92488"/>
    <lineage>
        <taxon>Bacteria</taxon>
        <taxon>Pseudomonadati</taxon>
        <taxon>Pseudomonadota</taxon>
        <taxon>Gammaproteobacteria</taxon>
        <taxon>Enterobacterales</taxon>
        <taxon>Erwiniaceae</taxon>
        <taxon>Pantoea</taxon>
    </lineage>
</organism>
<dbReference type="RefSeq" id="WP_101761642.1">
    <property type="nucleotide sequence ID" value="NZ_PJRT01000005.1"/>
</dbReference>
<comment type="caution">
    <text evidence="1">The sequence shown here is derived from an EMBL/GenBank/DDBJ whole genome shotgun (WGS) entry which is preliminary data.</text>
</comment>
<accession>A0ABX4SVN0</accession>
<name>A0ABX4SVN0_9GAMM</name>
<dbReference type="EMBL" id="PJRT01000005">
    <property type="protein sequence ID" value="PLR26326.1"/>
    <property type="molecule type" value="Genomic_DNA"/>
</dbReference>
<evidence type="ECO:0000313" key="2">
    <source>
        <dbReference type="Proteomes" id="UP000234296"/>
    </source>
</evidence>
<protein>
    <submittedName>
        <fullName evidence="1">Uncharacterized protein</fullName>
    </submittedName>
</protein>
<proteinExistence type="predicted"/>
<sequence>MGINGFISDKYKMEYIPQRLLSLEACTLACHTILSGKDKSTPFELDLGSSKLQQPDLSIFIGLALDAGIVANRTLLNFMGLKLDNHDIVNSGYTLNISKFSQPLVPVTDACRILKSNHFSEYEIKDMWIEALTVASKSIAHFTETGATISVAKLGIACYATSKLVRHYFFDAMSENQPQSIITPEIEPKSDSLWGIVHNHYDRMC</sequence>
<gene>
    <name evidence="1" type="ORF">PZBJ_05945</name>
</gene>
<evidence type="ECO:0000313" key="1">
    <source>
        <dbReference type="EMBL" id="PLR26326.1"/>
    </source>
</evidence>
<reference evidence="2" key="1">
    <citation type="submission" date="2017-12" db="EMBL/GenBank/DDBJ databases">
        <title>The genome sequence of Pantoea sp. 596.</title>
        <authorList>
            <person name="Gao J."/>
            <person name="Mao X."/>
            <person name="Sun J."/>
        </authorList>
    </citation>
    <scope>NUCLEOTIDE SEQUENCE [LARGE SCALE GENOMIC DNA]</scope>
    <source>
        <strain evidence="2">596</strain>
    </source>
</reference>